<organism evidence="1 2">
    <name type="scientific">Desulfitobacterium hafniense DP7</name>
    <dbReference type="NCBI Taxonomy" id="537010"/>
    <lineage>
        <taxon>Bacteria</taxon>
        <taxon>Bacillati</taxon>
        <taxon>Bacillota</taxon>
        <taxon>Clostridia</taxon>
        <taxon>Eubacteriales</taxon>
        <taxon>Desulfitobacteriaceae</taxon>
        <taxon>Desulfitobacterium</taxon>
    </lineage>
</organism>
<dbReference type="HOGENOM" id="CLU_3182861_0_0_9"/>
<dbReference type="RefSeq" id="WP_005814774.1">
    <property type="nucleotide sequence ID" value="NZ_JH414483.1"/>
</dbReference>
<dbReference type="PATRIC" id="fig|537010.4.peg.3609"/>
<reference evidence="1 2" key="1">
    <citation type="submission" date="2011-08" db="EMBL/GenBank/DDBJ databases">
        <authorList>
            <person name="Weinstock G."/>
            <person name="Sodergren E."/>
            <person name="Clifton S."/>
            <person name="Fulton L."/>
            <person name="Fulton B."/>
            <person name="Courtney L."/>
            <person name="Fronick C."/>
            <person name="Harrison M."/>
            <person name="Strong C."/>
            <person name="Farmer C."/>
            <person name="Delahaunty K."/>
            <person name="Markovic C."/>
            <person name="Hall O."/>
            <person name="Minx P."/>
            <person name="Tomlinson C."/>
            <person name="Mitreva M."/>
            <person name="Hou S."/>
            <person name="Chen J."/>
            <person name="Wollam A."/>
            <person name="Pepin K.H."/>
            <person name="Johnson M."/>
            <person name="Bhonagiri V."/>
            <person name="Zhang X."/>
            <person name="Suruliraj S."/>
            <person name="Warren W."/>
            <person name="Chinwalla A."/>
            <person name="Mardis E.R."/>
            <person name="Wilson R.K."/>
        </authorList>
    </citation>
    <scope>NUCLEOTIDE SEQUENCE [LARGE SCALE GENOMIC DNA]</scope>
    <source>
        <strain evidence="1 2">DP7</strain>
    </source>
</reference>
<protein>
    <submittedName>
        <fullName evidence="1">Uncharacterized protein</fullName>
    </submittedName>
</protein>
<evidence type="ECO:0000313" key="2">
    <source>
        <dbReference type="Proteomes" id="UP000004416"/>
    </source>
</evidence>
<dbReference type="EMBL" id="AFZX01000097">
    <property type="protein sequence ID" value="EHL05506.1"/>
    <property type="molecule type" value="Genomic_DNA"/>
</dbReference>
<dbReference type="AlphaFoldDB" id="G9XSA7"/>
<gene>
    <name evidence="1" type="ORF">HMPREF0322_03856</name>
</gene>
<dbReference type="Proteomes" id="UP000004416">
    <property type="component" value="Unassembled WGS sequence"/>
</dbReference>
<evidence type="ECO:0000313" key="1">
    <source>
        <dbReference type="EMBL" id="EHL05506.1"/>
    </source>
</evidence>
<accession>G9XSA7</accession>
<proteinExistence type="predicted"/>
<sequence>MAMTRAKRNLTIHYNGSYLEMIRGVEGLEQVENSEDHQPPRPWPCN</sequence>
<name>G9XSA7_DESHA</name>
<comment type="caution">
    <text evidence="1">The sequence shown here is derived from an EMBL/GenBank/DDBJ whole genome shotgun (WGS) entry which is preliminary data.</text>
</comment>